<gene>
    <name evidence="1" type="ORF">SAMN05421874_13927</name>
</gene>
<proteinExistence type="predicted"/>
<name>A0A1G9QJJ5_9ACTN</name>
<accession>A0A1G9QJJ5</accession>
<reference evidence="1 2" key="1">
    <citation type="submission" date="2016-10" db="EMBL/GenBank/DDBJ databases">
        <authorList>
            <person name="de Groot N.N."/>
        </authorList>
    </citation>
    <scope>NUCLEOTIDE SEQUENCE [LARGE SCALE GENOMIC DNA]</scope>
    <source>
        <strain evidence="1 2">CGMCC 4.5681</strain>
    </source>
</reference>
<dbReference type="STRING" id="683260.SAMN05421874_13927"/>
<evidence type="ECO:0000313" key="1">
    <source>
        <dbReference type="EMBL" id="SDM11188.1"/>
    </source>
</evidence>
<sequence>MAEWGYPDIGLYIADCPSAGHDMIALDYRSPGKPTLVHVDQEWGYRITVLASDFETFVAGLVHESEYDADDAAPDPQL</sequence>
<organism evidence="1 2">
    <name type="scientific">Nonomuraea maritima</name>
    <dbReference type="NCBI Taxonomy" id="683260"/>
    <lineage>
        <taxon>Bacteria</taxon>
        <taxon>Bacillati</taxon>
        <taxon>Actinomycetota</taxon>
        <taxon>Actinomycetes</taxon>
        <taxon>Streptosporangiales</taxon>
        <taxon>Streptosporangiaceae</taxon>
        <taxon>Nonomuraea</taxon>
    </lineage>
</organism>
<dbReference type="EMBL" id="FNFB01000039">
    <property type="protein sequence ID" value="SDM11188.1"/>
    <property type="molecule type" value="Genomic_DNA"/>
</dbReference>
<dbReference type="SUPFAM" id="SSF160631">
    <property type="entry name" value="SMI1/KNR4-like"/>
    <property type="match status" value="1"/>
</dbReference>
<dbReference type="InterPro" id="IPR037883">
    <property type="entry name" value="Knr4/Smi1-like_sf"/>
</dbReference>
<dbReference type="Proteomes" id="UP000198683">
    <property type="component" value="Unassembled WGS sequence"/>
</dbReference>
<protein>
    <submittedName>
        <fullName evidence="1">SMI1-KNR4 cell-wall</fullName>
    </submittedName>
</protein>
<dbReference type="AlphaFoldDB" id="A0A1G9QJJ5"/>
<evidence type="ECO:0000313" key="2">
    <source>
        <dbReference type="Proteomes" id="UP000198683"/>
    </source>
</evidence>
<dbReference type="Gene3D" id="3.40.1580.10">
    <property type="entry name" value="SMI1/KNR4-like"/>
    <property type="match status" value="1"/>
</dbReference>
<keyword evidence="2" id="KW-1185">Reference proteome</keyword>